<dbReference type="InterPro" id="IPR002397">
    <property type="entry name" value="Cyt_P450_B"/>
</dbReference>
<dbReference type="OrthoDB" id="4133219at2"/>
<dbReference type="GeneID" id="79930786"/>
<name>A0A100JKN3_STRSC</name>
<dbReference type="SUPFAM" id="SSF48264">
    <property type="entry name" value="Cytochrome P450"/>
    <property type="match status" value="1"/>
</dbReference>
<dbReference type="GO" id="GO:0016705">
    <property type="term" value="F:oxidoreductase activity, acting on paired donors, with incorporation or reduction of molecular oxygen"/>
    <property type="evidence" value="ECO:0007669"/>
    <property type="project" value="InterPro"/>
</dbReference>
<dbReference type="AlphaFoldDB" id="A0A100JKN3"/>
<dbReference type="OMA" id="EEVTWQV"/>
<dbReference type="InterPro" id="IPR036396">
    <property type="entry name" value="Cyt_P450_sf"/>
</dbReference>
<accession>A0A100JKN3</accession>
<dbReference type="GO" id="GO:0005506">
    <property type="term" value="F:iron ion binding"/>
    <property type="evidence" value="ECO:0007669"/>
    <property type="project" value="InterPro"/>
</dbReference>
<reference evidence="4" key="1">
    <citation type="submission" date="2015-11" db="EMBL/GenBank/DDBJ databases">
        <authorList>
            <consortium name="Cross-ministerial Strategic Innovation Promotion Program (SIP) consortium"/>
            <person name="Tomihama T."/>
            <person name="Ikenaga M."/>
            <person name="Sakai M."/>
            <person name="Okubo T."/>
            <person name="Ikeda S."/>
        </authorList>
    </citation>
    <scope>NUCLEOTIDE SEQUENCE [LARGE SCALE GENOMIC DNA]</scope>
    <source>
        <strain evidence="4">S58</strain>
    </source>
</reference>
<evidence type="ECO:0000313" key="4">
    <source>
        <dbReference type="Proteomes" id="UP000067448"/>
    </source>
</evidence>
<reference evidence="3 4" key="2">
    <citation type="journal article" date="2016" name="Genome Announc.">
        <title>Draft Genome Sequences of Streptomyces scabiei S58, Streptomyces turgidiscabies T45, and Streptomyces acidiscabies a10, the Pathogens of Potato Common Scab, Isolated in Japan.</title>
        <authorList>
            <person name="Tomihama T."/>
            <person name="Nishi Y."/>
            <person name="Sakai M."/>
            <person name="Ikenaga M."/>
            <person name="Okubo T."/>
            <person name="Ikeda S."/>
        </authorList>
    </citation>
    <scope>NUCLEOTIDE SEQUENCE [LARGE SCALE GENOMIC DNA]</scope>
    <source>
        <strain evidence="3 4">S58</strain>
    </source>
</reference>
<dbReference type="CDD" id="cd20623">
    <property type="entry name" value="CYP_unk"/>
    <property type="match status" value="1"/>
</dbReference>
<evidence type="ECO:0000313" key="3">
    <source>
        <dbReference type="EMBL" id="GAQ61299.1"/>
    </source>
</evidence>
<dbReference type="EMBL" id="BCMM01000005">
    <property type="protein sequence ID" value="GAQ61299.1"/>
    <property type="molecule type" value="Genomic_DNA"/>
</dbReference>
<dbReference type="RefSeq" id="WP_013000969.1">
    <property type="nucleotide sequence ID" value="NZ_BCMM01000005.1"/>
</dbReference>
<comment type="similarity">
    <text evidence="1">Belongs to the cytochrome P450 family.</text>
</comment>
<gene>
    <name evidence="3" type="ORF">SsS58_01648</name>
</gene>
<evidence type="ECO:0000256" key="2">
    <source>
        <dbReference type="SAM" id="MobiDB-lite"/>
    </source>
</evidence>
<comment type="caution">
    <text evidence="3">The sequence shown here is derived from an EMBL/GenBank/DDBJ whole genome shotgun (WGS) entry which is preliminary data.</text>
</comment>
<feature type="region of interest" description="Disordered" evidence="2">
    <location>
        <begin position="399"/>
        <end position="440"/>
    </location>
</feature>
<dbReference type="GO" id="GO:0020037">
    <property type="term" value="F:heme binding"/>
    <property type="evidence" value="ECO:0007669"/>
    <property type="project" value="InterPro"/>
</dbReference>
<dbReference type="Gene3D" id="1.10.630.10">
    <property type="entry name" value="Cytochrome P450"/>
    <property type="match status" value="1"/>
</dbReference>
<dbReference type="Proteomes" id="UP000067448">
    <property type="component" value="Unassembled WGS sequence"/>
</dbReference>
<dbReference type="PANTHER" id="PTHR46696:SF1">
    <property type="entry name" value="CYTOCHROME P450 YJIB-RELATED"/>
    <property type="match status" value="1"/>
</dbReference>
<proteinExistence type="inferred from homology"/>
<dbReference type="PANTHER" id="PTHR46696">
    <property type="entry name" value="P450, PUTATIVE (EUROFUNG)-RELATED"/>
    <property type="match status" value="1"/>
</dbReference>
<protein>
    <submittedName>
        <fullName evidence="3">Cytochrome P450 107B1</fullName>
    </submittedName>
</protein>
<dbReference type="GO" id="GO:0004497">
    <property type="term" value="F:monooxygenase activity"/>
    <property type="evidence" value="ECO:0007669"/>
    <property type="project" value="InterPro"/>
</dbReference>
<reference evidence="4" key="3">
    <citation type="submission" date="2016-02" db="EMBL/GenBank/DDBJ databases">
        <title>Draft genome of pathogenic Streptomyces sp. in Japan.</title>
        <authorList>
            <person name="Tomihama T."/>
            <person name="Ikenaga M."/>
            <person name="Sakai M."/>
            <person name="Okubo T."/>
            <person name="Ikeda S."/>
        </authorList>
    </citation>
    <scope>NUCLEOTIDE SEQUENCE [LARGE SCALE GENOMIC DNA]</scope>
    <source>
        <strain evidence="4">S58</strain>
    </source>
</reference>
<dbReference type="PRINTS" id="PR00359">
    <property type="entry name" value="BP450"/>
</dbReference>
<organism evidence="3 4">
    <name type="scientific">Streptomyces scabiei</name>
    <dbReference type="NCBI Taxonomy" id="1930"/>
    <lineage>
        <taxon>Bacteria</taxon>
        <taxon>Bacillati</taxon>
        <taxon>Actinomycetota</taxon>
        <taxon>Actinomycetes</taxon>
        <taxon>Kitasatosporales</taxon>
        <taxon>Streptomycetaceae</taxon>
        <taxon>Streptomyces</taxon>
    </lineage>
</organism>
<feature type="compositionally biased region" description="Pro residues" evidence="2">
    <location>
        <begin position="427"/>
        <end position="440"/>
    </location>
</feature>
<evidence type="ECO:0000256" key="1">
    <source>
        <dbReference type="ARBA" id="ARBA00010617"/>
    </source>
</evidence>
<sequence length="440" mass="47759">MTTTAPLYLPHAYRLYEPGFAQDPHAYYTHMRAHFGDVAPIEISPGVFGHLVIGYRLALQLLRDTQTWSKDPTVWVSHLPKDSPVLGMLGPRPNPLFADGERHARYRRVITDSFGRIQPHHLRDLVREIAALLIGRFAGAGIADLIAQYARPIPSYVMNRLFGQPDHAAPRLVTALAGLIEGGENAAAANAEFEAYMRRLLALKTGERGHDLTSWIMDHSAGLSPEEVLHHVVLTVGAGQEPTTNLIANALAIMLSDDRYYAGVTNGALAPIHAVHRVLRDEPPMANYAAHYPRHNVRINNLSIPAHSLVMVSFAAANADPQGPGAPLSGEGSHLAWSAGPHACPVKDPAILIAVTAIEEITSRLPDLELDGRREDLQRRIGPFHTAYRHIPATFTPLTALPTTGDRAWPGNPFRTSSTPPDAISPQKPPACAPSAPPCA</sequence>